<dbReference type="PANTHER" id="PTHR31635">
    <property type="entry name" value="REVERSE TRANSCRIPTASE DOMAIN-CONTAINING PROTEIN-RELATED"/>
    <property type="match status" value="1"/>
</dbReference>
<dbReference type="CDD" id="cd01650">
    <property type="entry name" value="RT_nLTR_like"/>
    <property type="match status" value="1"/>
</dbReference>
<dbReference type="AlphaFoldDB" id="A0A5B6VGL5"/>
<dbReference type="OrthoDB" id="1936608at2759"/>
<protein>
    <submittedName>
        <fullName evidence="2">Reverse transcriptase</fullName>
    </submittedName>
</protein>
<dbReference type="Gene3D" id="3.10.10.20">
    <property type="match status" value="1"/>
</dbReference>
<keyword evidence="3" id="KW-1185">Reference proteome</keyword>
<sequence>MFRSTGQRVDIHEMGYIQKCVTRETNEWLIRDYTENEILQAIKQMTVQSTWHRRPLRKLFQTSLKNISNLNETMIILIPKTKDPCELTNFRPISLCRFVYKIIAKVLANRLKVTLPYCISQNQSAFVLGRMIHGNILIAHELIHYLRSSKNGPNNGFVVMLDMSKAYDRVEWDFIESIMKKIGFDVKWIEKIMNCVKLVKYMVKCNNVLSDIFIPERGLCQGDPLSPYLFLFCMEAFLRVLIHAKDNNTLRGIRASINGPRVNHLFFADDALLFVRNKKSDVELLVNLLNTFSNISGQGINFEKSMVLFSPNTPRDQRNIFSGMLGMTVVEN</sequence>
<comment type="caution">
    <text evidence="2">The sequence shown here is derived from an EMBL/GenBank/DDBJ whole genome shotgun (WGS) entry which is preliminary data.</text>
</comment>
<dbReference type="Pfam" id="PF00078">
    <property type="entry name" value="RVT_1"/>
    <property type="match status" value="1"/>
</dbReference>
<evidence type="ECO:0000313" key="3">
    <source>
        <dbReference type="Proteomes" id="UP000325315"/>
    </source>
</evidence>
<dbReference type="EMBL" id="SMMG02000007">
    <property type="protein sequence ID" value="KAA3468126.1"/>
    <property type="molecule type" value="Genomic_DNA"/>
</dbReference>
<evidence type="ECO:0000313" key="2">
    <source>
        <dbReference type="EMBL" id="KAA3468126.1"/>
    </source>
</evidence>
<dbReference type="GO" id="GO:0003964">
    <property type="term" value="F:RNA-directed DNA polymerase activity"/>
    <property type="evidence" value="ECO:0007669"/>
    <property type="project" value="UniProtKB-KW"/>
</dbReference>
<dbReference type="SUPFAM" id="SSF56672">
    <property type="entry name" value="DNA/RNA polymerases"/>
    <property type="match status" value="1"/>
</dbReference>
<feature type="domain" description="Reverse transcriptase" evidence="1">
    <location>
        <begin position="59"/>
        <end position="329"/>
    </location>
</feature>
<reference evidence="3" key="1">
    <citation type="journal article" date="2019" name="Plant Biotechnol. J.">
        <title>Genome sequencing of the Australian wild diploid species Gossypium australe highlights disease resistance and delayed gland morphogenesis.</title>
        <authorList>
            <person name="Cai Y."/>
            <person name="Cai X."/>
            <person name="Wang Q."/>
            <person name="Wang P."/>
            <person name="Zhang Y."/>
            <person name="Cai C."/>
            <person name="Xu Y."/>
            <person name="Wang K."/>
            <person name="Zhou Z."/>
            <person name="Wang C."/>
            <person name="Geng S."/>
            <person name="Li B."/>
            <person name="Dong Q."/>
            <person name="Hou Y."/>
            <person name="Wang H."/>
            <person name="Ai P."/>
            <person name="Liu Z."/>
            <person name="Yi F."/>
            <person name="Sun M."/>
            <person name="An G."/>
            <person name="Cheng J."/>
            <person name="Zhang Y."/>
            <person name="Shi Q."/>
            <person name="Xie Y."/>
            <person name="Shi X."/>
            <person name="Chang Y."/>
            <person name="Huang F."/>
            <person name="Chen Y."/>
            <person name="Hong S."/>
            <person name="Mi L."/>
            <person name="Sun Q."/>
            <person name="Zhang L."/>
            <person name="Zhou B."/>
            <person name="Peng R."/>
            <person name="Zhang X."/>
            <person name="Liu F."/>
        </authorList>
    </citation>
    <scope>NUCLEOTIDE SEQUENCE [LARGE SCALE GENOMIC DNA]</scope>
    <source>
        <strain evidence="3">cv. PA1801</strain>
    </source>
</reference>
<dbReference type="Gene3D" id="3.30.70.2630">
    <property type="match status" value="1"/>
</dbReference>
<dbReference type="Gene3D" id="1.10.10.2210">
    <property type="match status" value="1"/>
</dbReference>
<keyword evidence="2" id="KW-0548">Nucleotidyltransferase</keyword>
<dbReference type="PROSITE" id="PS50878">
    <property type="entry name" value="RT_POL"/>
    <property type="match status" value="1"/>
</dbReference>
<name>A0A5B6VGL5_9ROSI</name>
<organism evidence="2 3">
    <name type="scientific">Gossypium australe</name>
    <dbReference type="NCBI Taxonomy" id="47621"/>
    <lineage>
        <taxon>Eukaryota</taxon>
        <taxon>Viridiplantae</taxon>
        <taxon>Streptophyta</taxon>
        <taxon>Embryophyta</taxon>
        <taxon>Tracheophyta</taxon>
        <taxon>Spermatophyta</taxon>
        <taxon>Magnoliopsida</taxon>
        <taxon>eudicotyledons</taxon>
        <taxon>Gunneridae</taxon>
        <taxon>Pentapetalae</taxon>
        <taxon>rosids</taxon>
        <taxon>malvids</taxon>
        <taxon>Malvales</taxon>
        <taxon>Malvaceae</taxon>
        <taxon>Malvoideae</taxon>
        <taxon>Gossypium</taxon>
    </lineage>
</organism>
<keyword evidence="2" id="KW-0808">Transferase</keyword>
<accession>A0A5B6VGL5</accession>
<gene>
    <name evidence="2" type="ORF">EPI10_003078</name>
</gene>
<evidence type="ECO:0000259" key="1">
    <source>
        <dbReference type="PROSITE" id="PS50878"/>
    </source>
</evidence>
<dbReference type="InterPro" id="IPR000477">
    <property type="entry name" value="RT_dom"/>
</dbReference>
<dbReference type="Proteomes" id="UP000325315">
    <property type="component" value="Unassembled WGS sequence"/>
</dbReference>
<dbReference type="PANTHER" id="PTHR31635:SF196">
    <property type="entry name" value="REVERSE TRANSCRIPTASE DOMAIN-CONTAINING PROTEIN-RELATED"/>
    <property type="match status" value="1"/>
</dbReference>
<keyword evidence="2" id="KW-0695">RNA-directed DNA polymerase</keyword>
<proteinExistence type="predicted"/>
<dbReference type="InterPro" id="IPR043502">
    <property type="entry name" value="DNA/RNA_pol_sf"/>
</dbReference>